<evidence type="ECO:0000256" key="2">
    <source>
        <dbReference type="ARBA" id="ARBA00022723"/>
    </source>
</evidence>
<dbReference type="AlphaFoldDB" id="A0AA42B6F2"/>
<keyword evidence="2" id="KW-0479">Metal-binding</keyword>
<dbReference type="Gene3D" id="3.90.79.10">
    <property type="entry name" value="Nucleoside Triphosphate Pyrophosphohydrolase"/>
    <property type="match status" value="1"/>
</dbReference>
<keyword evidence="8" id="KW-1185">Reference proteome</keyword>
<dbReference type="PANTHER" id="PTHR42904:SF12">
    <property type="entry name" value="ADP-RIBOSE PYROPHOSPHATASE-RELATED"/>
    <property type="match status" value="1"/>
</dbReference>
<dbReference type="Proteomes" id="UP001165393">
    <property type="component" value="Unassembled WGS sequence"/>
</dbReference>
<dbReference type="GO" id="GO:0035529">
    <property type="term" value="F:NADH pyrophosphatase activity"/>
    <property type="evidence" value="ECO:0007669"/>
    <property type="project" value="TreeGrafter"/>
</dbReference>
<evidence type="ECO:0000256" key="3">
    <source>
        <dbReference type="ARBA" id="ARBA00022801"/>
    </source>
</evidence>
<evidence type="ECO:0000256" key="4">
    <source>
        <dbReference type="ARBA" id="ARBA00022842"/>
    </source>
</evidence>
<evidence type="ECO:0000313" key="7">
    <source>
        <dbReference type="EMBL" id="MCM2678697.1"/>
    </source>
</evidence>
<gene>
    <name evidence="7" type="ORF">NAF29_03295</name>
</gene>
<dbReference type="InterPro" id="IPR015797">
    <property type="entry name" value="NUDIX_hydrolase-like_dom_sf"/>
</dbReference>
<dbReference type="CDD" id="cd04681">
    <property type="entry name" value="NUDIX_Hydrolase"/>
    <property type="match status" value="1"/>
</dbReference>
<keyword evidence="4" id="KW-0460">Magnesium</keyword>
<reference evidence="7 8" key="1">
    <citation type="journal article" date="2013" name="Antonie Van Leeuwenhoek">
        <title>Echinimonas agarilytica gen. nov., sp. nov., a new gammaproteobacterium isolated from the sea urchin Strongylocentrotus intermedius.</title>
        <authorList>
            <person name="Nedashkovskaya O.I."/>
            <person name="Stenkova A.M."/>
            <person name="Zhukova N.V."/>
            <person name="Van Trappen S."/>
            <person name="Lee J.S."/>
            <person name="Kim S.B."/>
        </authorList>
    </citation>
    <scope>NUCLEOTIDE SEQUENCE [LARGE SCALE GENOMIC DNA]</scope>
    <source>
        <strain evidence="7 8">KMM 6351</strain>
    </source>
</reference>
<name>A0AA42B6F2_9GAMM</name>
<dbReference type="InterPro" id="IPR050241">
    <property type="entry name" value="NAD-cap_RNA_hydrolase_NudC"/>
</dbReference>
<evidence type="ECO:0000256" key="5">
    <source>
        <dbReference type="RuleBase" id="RU003476"/>
    </source>
</evidence>
<organism evidence="7 8">
    <name type="scientific">Echinimonas agarilytica</name>
    <dbReference type="NCBI Taxonomy" id="1215918"/>
    <lineage>
        <taxon>Bacteria</taxon>
        <taxon>Pseudomonadati</taxon>
        <taxon>Pseudomonadota</taxon>
        <taxon>Gammaproteobacteria</taxon>
        <taxon>Alteromonadales</taxon>
        <taxon>Echinimonadaceae</taxon>
        <taxon>Echinimonas</taxon>
    </lineage>
</organism>
<protein>
    <submittedName>
        <fullName evidence="7">NUDIX domain-containing protein</fullName>
    </submittedName>
</protein>
<accession>A0AA42B6F2</accession>
<evidence type="ECO:0000256" key="1">
    <source>
        <dbReference type="ARBA" id="ARBA00001946"/>
    </source>
</evidence>
<evidence type="ECO:0000313" key="8">
    <source>
        <dbReference type="Proteomes" id="UP001165393"/>
    </source>
</evidence>
<dbReference type="InterPro" id="IPR000086">
    <property type="entry name" value="NUDIX_hydrolase_dom"/>
</dbReference>
<dbReference type="Pfam" id="PF00293">
    <property type="entry name" value="NUDIX"/>
    <property type="match status" value="1"/>
</dbReference>
<dbReference type="PROSITE" id="PS00893">
    <property type="entry name" value="NUDIX_BOX"/>
    <property type="match status" value="1"/>
</dbReference>
<dbReference type="PANTHER" id="PTHR42904">
    <property type="entry name" value="NUDIX HYDROLASE, NUDC SUBFAMILY"/>
    <property type="match status" value="1"/>
</dbReference>
<dbReference type="GO" id="GO:0005829">
    <property type="term" value="C:cytosol"/>
    <property type="evidence" value="ECO:0007669"/>
    <property type="project" value="TreeGrafter"/>
</dbReference>
<sequence length="118" mass="13409">MTRRAKNPGLGKWDLPGGFVDPNESLEQAIAREVREELGILINDWRYCASAPNQYLYKDVLYNTLDTLFVVTLEQRSDLTLQTSEITQAAWFSSSEIPHSQIAFPSIKVLLNKYMASL</sequence>
<dbReference type="PRINTS" id="PR00502">
    <property type="entry name" value="NUDIXFAMILY"/>
</dbReference>
<dbReference type="InterPro" id="IPR020476">
    <property type="entry name" value="Nudix_hydrolase"/>
</dbReference>
<comment type="similarity">
    <text evidence="5">Belongs to the Nudix hydrolase family.</text>
</comment>
<comment type="cofactor">
    <cofactor evidence="1">
        <name>Mg(2+)</name>
        <dbReference type="ChEBI" id="CHEBI:18420"/>
    </cofactor>
</comment>
<dbReference type="GO" id="GO:0019677">
    <property type="term" value="P:NAD+ catabolic process"/>
    <property type="evidence" value="ECO:0007669"/>
    <property type="project" value="TreeGrafter"/>
</dbReference>
<evidence type="ECO:0000259" key="6">
    <source>
        <dbReference type="PROSITE" id="PS51462"/>
    </source>
</evidence>
<dbReference type="GO" id="GO:0046872">
    <property type="term" value="F:metal ion binding"/>
    <property type="evidence" value="ECO:0007669"/>
    <property type="project" value="UniProtKB-KW"/>
</dbReference>
<dbReference type="InterPro" id="IPR020084">
    <property type="entry name" value="NUDIX_hydrolase_CS"/>
</dbReference>
<dbReference type="GO" id="GO:0006742">
    <property type="term" value="P:NADP+ catabolic process"/>
    <property type="evidence" value="ECO:0007669"/>
    <property type="project" value="TreeGrafter"/>
</dbReference>
<dbReference type="EMBL" id="JAMQGP010000001">
    <property type="protein sequence ID" value="MCM2678697.1"/>
    <property type="molecule type" value="Genomic_DNA"/>
</dbReference>
<comment type="caution">
    <text evidence="7">The sequence shown here is derived from an EMBL/GenBank/DDBJ whole genome shotgun (WGS) entry which is preliminary data.</text>
</comment>
<keyword evidence="3 5" id="KW-0378">Hydrolase</keyword>
<proteinExistence type="inferred from homology"/>
<dbReference type="PROSITE" id="PS51462">
    <property type="entry name" value="NUDIX"/>
    <property type="match status" value="1"/>
</dbReference>
<feature type="domain" description="Nudix hydrolase" evidence="6">
    <location>
        <begin position="1"/>
        <end position="115"/>
    </location>
</feature>
<dbReference type="SUPFAM" id="SSF55811">
    <property type="entry name" value="Nudix"/>
    <property type="match status" value="1"/>
</dbReference>